<reference evidence="3" key="1">
    <citation type="journal article" date="2015" name="Proc. Natl. Acad. Sci. U.S.A.">
        <title>Genome sequencing of adzuki bean (Vigna angularis) provides insight into high starch and low fat accumulation and domestication.</title>
        <authorList>
            <person name="Yang K."/>
            <person name="Tian Z."/>
            <person name="Chen C."/>
            <person name="Luo L."/>
            <person name="Zhao B."/>
            <person name="Wang Z."/>
            <person name="Yu L."/>
            <person name="Li Y."/>
            <person name="Sun Y."/>
            <person name="Li W."/>
            <person name="Chen Y."/>
            <person name="Li Y."/>
            <person name="Zhang Y."/>
            <person name="Ai D."/>
            <person name="Zhao J."/>
            <person name="Shang C."/>
            <person name="Ma Y."/>
            <person name="Wu B."/>
            <person name="Wang M."/>
            <person name="Gao L."/>
            <person name="Sun D."/>
            <person name="Zhang P."/>
            <person name="Guo F."/>
            <person name="Wang W."/>
            <person name="Li Y."/>
            <person name="Wang J."/>
            <person name="Varshney R.K."/>
            <person name="Wang J."/>
            <person name="Ling H.Q."/>
            <person name="Wan P."/>
        </authorList>
    </citation>
    <scope>NUCLEOTIDE SEQUENCE</scope>
    <source>
        <strain evidence="3">cv. Jingnong 6</strain>
    </source>
</reference>
<feature type="signal peptide" evidence="1">
    <location>
        <begin position="1"/>
        <end position="19"/>
    </location>
</feature>
<keyword evidence="1" id="KW-0732">Signal</keyword>
<organism evidence="2 3">
    <name type="scientific">Phaseolus angularis</name>
    <name type="common">Azuki bean</name>
    <name type="synonym">Vigna angularis</name>
    <dbReference type="NCBI Taxonomy" id="3914"/>
    <lineage>
        <taxon>Eukaryota</taxon>
        <taxon>Viridiplantae</taxon>
        <taxon>Streptophyta</taxon>
        <taxon>Embryophyta</taxon>
        <taxon>Tracheophyta</taxon>
        <taxon>Spermatophyta</taxon>
        <taxon>Magnoliopsida</taxon>
        <taxon>eudicotyledons</taxon>
        <taxon>Gunneridae</taxon>
        <taxon>Pentapetalae</taxon>
        <taxon>rosids</taxon>
        <taxon>fabids</taxon>
        <taxon>Fabales</taxon>
        <taxon>Fabaceae</taxon>
        <taxon>Papilionoideae</taxon>
        <taxon>50 kb inversion clade</taxon>
        <taxon>NPAAA clade</taxon>
        <taxon>indigoferoid/millettioid clade</taxon>
        <taxon>Phaseoleae</taxon>
        <taxon>Vigna</taxon>
    </lineage>
</organism>
<accession>A0A0L9TJK5</accession>
<dbReference type="EMBL" id="CM003371">
    <property type="protein sequence ID" value="KOM30803.1"/>
    <property type="molecule type" value="Genomic_DNA"/>
</dbReference>
<evidence type="ECO:0000313" key="3">
    <source>
        <dbReference type="Proteomes" id="UP000053144"/>
    </source>
</evidence>
<proteinExistence type="predicted"/>
<dbReference type="AlphaFoldDB" id="A0A0L9TJK5"/>
<gene>
    <name evidence="2" type="ORF">LR48_Vigan01g035800</name>
</gene>
<evidence type="ECO:0000256" key="1">
    <source>
        <dbReference type="SAM" id="SignalP"/>
    </source>
</evidence>
<feature type="chain" id="PRO_5005594705" evidence="1">
    <location>
        <begin position="20"/>
        <end position="165"/>
    </location>
</feature>
<dbReference type="Proteomes" id="UP000053144">
    <property type="component" value="Chromosome 1"/>
</dbReference>
<name>A0A0L9TJK5_PHAAN</name>
<protein>
    <submittedName>
        <fullName evidence="2">Uncharacterized protein</fullName>
    </submittedName>
</protein>
<dbReference type="Gramene" id="KOM30803">
    <property type="protein sequence ID" value="KOM30803"/>
    <property type="gene ID" value="LR48_Vigan01g035800"/>
</dbReference>
<sequence>MAVRLGTLLLAMESRVVSSHVLSGVRWSRHFHHFCFDPHLCIVRQSNISVQDNKMSAIDIFSGGSFCKEGKGSNRLREGNEEEREEKTRQAINLLTPLPQAHSLSYATNVLSLIDEPKDIHYVGFTNQNAFYATIGVGFTNQRTQVVPPSMLNVGCAFCRPRTVL</sequence>
<evidence type="ECO:0000313" key="2">
    <source>
        <dbReference type="EMBL" id="KOM30803.1"/>
    </source>
</evidence>